<dbReference type="AlphaFoldDB" id="A0A4C1WP53"/>
<sequence length="86" mass="10319">MRLHSLKVIKAAILEEWQKQRYAEGNPGEITKCFFPRVEERATLEAEIYVQIVRRNFPEILEDITKRENFLDFCVMVVERCKRMSK</sequence>
<evidence type="ECO:0000313" key="2">
    <source>
        <dbReference type="Proteomes" id="UP000299102"/>
    </source>
</evidence>
<gene>
    <name evidence="1" type="ORF">EVAR_28510_1</name>
</gene>
<dbReference type="OrthoDB" id="411823at2759"/>
<name>A0A4C1WP53_EUMVA</name>
<protein>
    <submittedName>
        <fullName evidence="1">Uncharacterized protein</fullName>
    </submittedName>
</protein>
<accession>A0A4C1WP53</accession>
<proteinExistence type="predicted"/>
<dbReference type="EMBL" id="BGZK01000617">
    <property type="protein sequence ID" value="GBP53168.1"/>
    <property type="molecule type" value="Genomic_DNA"/>
</dbReference>
<keyword evidence="2" id="KW-1185">Reference proteome</keyword>
<organism evidence="1 2">
    <name type="scientific">Eumeta variegata</name>
    <name type="common">Bagworm moth</name>
    <name type="synonym">Eumeta japonica</name>
    <dbReference type="NCBI Taxonomy" id="151549"/>
    <lineage>
        <taxon>Eukaryota</taxon>
        <taxon>Metazoa</taxon>
        <taxon>Ecdysozoa</taxon>
        <taxon>Arthropoda</taxon>
        <taxon>Hexapoda</taxon>
        <taxon>Insecta</taxon>
        <taxon>Pterygota</taxon>
        <taxon>Neoptera</taxon>
        <taxon>Endopterygota</taxon>
        <taxon>Lepidoptera</taxon>
        <taxon>Glossata</taxon>
        <taxon>Ditrysia</taxon>
        <taxon>Tineoidea</taxon>
        <taxon>Psychidae</taxon>
        <taxon>Oiketicinae</taxon>
        <taxon>Eumeta</taxon>
    </lineage>
</organism>
<comment type="caution">
    <text evidence="1">The sequence shown here is derived from an EMBL/GenBank/DDBJ whole genome shotgun (WGS) entry which is preliminary data.</text>
</comment>
<dbReference type="Proteomes" id="UP000299102">
    <property type="component" value="Unassembled WGS sequence"/>
</dbReference>
<evidence type="ECO:0000313" key="1">
    <source>
        <dbReference type="EMBL" id="GBP53168.1"/>
    </source>
</evidence>
<reference evidence="1 2" key="1">
    <citation type="journal article" date="2019" name="Commun. Biol.">
        <title>The bagworm genome reveals a unique fibroin gene that provides high tensile strength.</title>
        <authorList>
            <person name="Kono N."/>
            <person name="Nakamura H."/>
            <person name="Ohtoshi R."/>
            <person name="Tomita M."/>
            <person name="Numata K."/>
            <person name="Arakawa K."/>
        </authorList>
    </citation>
    <scope>NUCLEOTIDE SEQUENCE [LARGE SCALE GENOMIC DNA]</scope>
</reference>